<feature type="domain" description="Glycosyl transferase family 3 N-terminal" evidence="5">
    <location>
        <begin position="2"/>
        <end position="63"/>
    </location>
</feature>
<evidence type="ECO:0000256" key="1">
    <source>
        <dbReference type="ARBA" id="ARBA00022676"/>
    </source>
</evidence>
<dbReference type="HAMAP" id="MF_00211">
    <property type="entry name" value="TrpD"/>
    <property type="match status" value="1"/>
</dbReference>
<keyword evidence="3" id="KW-0057">Aromatic amino acid biosynthesis</keyword>
<dbReference type="STRING" id="313596.RB2501_02205"/>
<feature type="binding site" evidence="3">
    <location>
        <begin position="107"/>
        <end position="115"/>
    </location>
    <ligand>
        <name>5-phospho-alpha-D-ribose 1-diphosphate</name>
        <dbReference type="ChEBI" id="CHEBI:58017"/>
    </ligand>
</feature>
<evidence type="ECO:0000256" key="3">
    <source>
        <dbReference type="HAMAP-Rule" id="MF_00211"/>
    </source>
</evidence>
<feature type="domain" description="Glycosyl transferase family 3" evidence="4">
    <location>
        <begin position="75"/>
        <end position="319"/>
    </location>
</feature>
<dbReference type="PANTHER" id="PTHR43285">
    <property type="entry name" value="ANTHRANILATE PHOSPHORIBOSYLTRANSFERASE"/>
    <property type="match status" value="1"/>
</dbReference>
<feature type="binding site" evidence="3">
    <location>
        <position position="79"/>
    </location>
    <ligand>
        <name>5-phospho-alpha-D-ribose 1-diphosphate</name>
        <dbReference type="ChEBI" id="CHEBI:58017"/>
    </ligand>
</feature>
<name>A4CP78_ROBBH</name>
<keyword evidence="1 3" id="KW-0328">Glycosyltransferase</keyword>
<feature type="binding site" evidence="3">
    <location>
        <begin position="89"/>
        <end position="92"/>
    </location>
    <ligand>
        <name>5-phospho-alpha-D-ribose 1-diphosphate</name>
        <dbReference type="ChEBI" id="CHEBI:58017"/>
    </ligand>
</feature>
<dbReference type="Gene3D" id="3.40.1030.10">
    <property type="entry name" value="Nucleoside phosphorylase/phosphoribosyltransferase catalytic domain"/>
    <property type="match status" value="1"/>
</dbReference>
<dbReference type="SUPFAM" id="SSF52418">
    <property type="entry name" value="Nucleoside phosphorylase/phosphoribosyltransferase catalytic domain"/>
    <property type="match status" value="1"/>
</dbReference>
<dbReference type="EC" id="2.4.2.18" evidence="3"/>
<evidence type="ECO:0000313" key="7">
    <source>
        <dbReference type="Proteomes" id="UP000009049"/>
    </source>
</evidence>
<dbReference type="KEGG" id="rbi:RB2501_02205"/>
<feature type="binding site" evidence="3">
    <location>
        <position position="224"/>
    </location>
    <ligand>
        <name>Mg(2+)</name>
        <dbReference type="ChEBI" id="CHEBI:18420"/>
        <label>2</label>
    </ligand>
</feature>
<evidence type="ECO:0000256" key="2">
    <source>
        <dbReference type="ARBA" id="ARBA00022679"/>
    </source>
</evidence>
<feature type="binding site" evidence="3">
    <location>
        <position position="91"/>
    </location>
    <ligand>
        <name>Mg(2+)</name>
        <dbReference type="ChEBI" id="CHEBI:18420"/>
        <label>1</label>
    </ligand>
</feature>
<comment type="catalytic activity">
    <reaction evidence="3">
        <text>N-(5-phospho-beta-D-ribosyl)anthranilate + diphosphate = 5-phospho-alpha-D-ribose 1-diphosphate + anthranilate</text>
        <dbReference type="Rhea" id="RHEA:11768"/>
        <dbReference type="ChEBI" id="CHEBI:16567"/>
        <dbReference type="ChEBI" id="CHEBI:18277"/>
        <dbReference type="ChEBI" id="CHEBI:33019"/>
        <dbReference type="ChEBI" id="CHEBI:58017"/>
        <dbReference type="EC" id="2.4.2.18"/>
    </reaction>
</comment>
<evidence type="ECO:0000259" key="4">
    <source>
        <dbReference type="Pfam" id="PF00591"/>
    </source>
</evidence>
<feature type="binding site" evidence="3">
    <location>
        <position position="165"/>
    </location>
    <ligand>
        <name>anthranilate</name>
        <dbReference type="ChEBI" id="CHEBI:16567"/>
        <label>2</label>
    </ligand>
</feature>
<evidence type="ECO:0000313" key="6">
    <source>
        <dbReference type="EMBL" id="EAR14199.1"/>
    </source>
</evidence>
<dbReference type="UniPathway" id="UPA00035">
    <property type="reaction ID" value="UER00041"/>
</dbReference>
<protein>
    <recommendedName>
        <fullName evidence="3">Anthranilate phosphoribosyltransferase</fullName>
        <ecNumber evidence="3">2.4.2.18</ecNumber>
    </recommendedName>
</protein>
<dbReference type="Gene3D" id="1.20.970.10">
    <property type="entry name" value="Transferase, Pyrimidine Nucleoside Phosphorylase, Chain C"/>
    <property type="match status" value="1"/>
</dbReference>
<dbReference type="GO" id="GO:0005829">
    <property type="term" value="C:cytosol"/>
    <property type="evidence" value="ECO:0007669"/>
    <property type="project" value="TreeGrafter"/>
</dbReference>
<reference evidence="6 7" key="1">
    <citation type="journal article" date="2009" name="J. Bacteriol.">
        <title>Complete genome sequence of Robiginitalea biformata HTCC2501.</title>
        <authorList>
            <person name="Oh H.M."/>
            <person name="Giovannoni S.J."/>
            <person name="Lee K."/>
            <person name="Ferriera S."/>
            <person name="Johnson J."/>
            <person name="Cho J.C."/>
        </authorList>
    </citation>
    <scope>NUCLEOTIDE SEQUENCE [LARGE SCALE GENOMIC DNA]</scope>
    <source>
        <strain evidence="7">ATCC BAA-864 / HTCC2501 / KCTC 12146</strain>
    </source>
</reference>
<dbReference type="InterPro" id="IPR005940">
    <property type="entry name" value="Anthranilate_Pribosyl_Tfrase"/>
</dbReference>
<keyword evidence="7" id="KW-1185">Reference proteome</keyword>
<dbReference type="Proteomes" id="UP000009049">
    <property type="component" value="Chromosome"/>
</dbReference>
<dbReference type="InterPro" id="IPR036320">
    <property type="entry name" value="Glycosyl_Trfase_fam3_N_dom_sf"/>
</dbReference>
<feature type="binding site" evidence="3">
    <location>
        <position position="223"/>
    </location>
    <ligand>
        <name>Mg(2+)</name>
        <dbReference type="ChEBI" id="CHEBI:18420"/>
        <label>2</label>
    </ligand>
</feature>
<dbReference type="GO" id="GO:0004048">
    <property type="term" value="F:anthranilate phosphoribosyltransferase activity"/>
    <property type="evidence" value="ECO:0007669"/>
    <property type="project" value="UniProtKB-UniRule"/>
</dbReference>
<feature type="binding site" evidence="3">
    <location>
        <position position="87"/>
    </location>
    <ligand>
        <name>5-phospho-alpha-D-ribose 1-diphosphate</name>
        <dbReference type="ChEBI" id="CHEBI:58017"/>
    </ligand>
</feature>
<dbReference type="PANTHER" id="PTHR43285:SF2">
    <property type="entry name" value="ANTHRANILATE PHOSPHORIBOSYLTRANSFERASE"/>
    <property type="match status" value="1"/>
</dbReference>
<dbReference type="EMBL" id="CP001712">
    <property type="protein sequence ID" value="EAR14199.1"/>
    <property type="molecule type" value="Genomic_DNA"/>
</dbReference>
<dbReference type="NCBIfam" id="TIGR01245">
    <property type="entry name" value="trpD"/>
    <property type="match status" value="1"/>
</dbReference>
<comment type="cofactor">
    <cofactor evidence="3">
        <name>Mg(2+)</name>
        <dbReference type="ChEBI" id="CHEBI:18420"/>
    </cofactor>
    <text evidence="3">Binds 2 magnesium ions per monomer.</text>
</comment>
<feature type="binding site" evidence="3">
    <location>
        <begin position="82"/>
        <end position="83"/>
    </location>
    <ligand>
        <name>5-phospho-alpha-D-ribose 1-diphosphate</name>
        <dbReference type="ChEBI" id="CHEBI:58017"/>
    </ligand>
</feature>
<gene>
    <name evidence="3" type="primary">trpD</name>
    <name evidence="6" type="ordered locus">RB2501_02205</name>
</gene>
<comment type="caution">
    <text evidence="3">Lacks conserved residue(s) required for the propagation of feature annotation.</text>
</comment>
<feature type="binding site" evidence="3">
    <location>
        <position position="79"/>
    </location>
    <ligand>
        <name>anthranilate</name>
        <dbReference type="ChEBI" id="CHEBI:16567"/>
        <label>1</label>
    </ligand>
</feature>
<keyword evidence="3" id="KW-0028">Amino-acid biosynthesis</keyword>
<feature type="binding site" evidence="3">
    <location>
        <position position="110"/>
    </location>
    <ligand>
        <name>anthranilate</name>
        <dbReference type="ChEBI" id="CHEBI:16567"/>
        <label>1</label>
    </ligand>
</feature>
<organism evidence="6 7">
    <name type="scientific">Robiginitalea biformata (strain ATCC BAA-864 / DSM 15991 / KCTC 12146 / HTCC2501)</name>
    <dbReference type="NCBI Taxonomy" id="313596"/>
    <lineage>
        <taxon>Bacteria</taxon>
        <taxon>Pseudomonadati</taxon>
        <taxon>Bacteroidota</taxon>
        <taxon>Flavobacteriia</taxon>
        <taxon>Flavobacteriales</taxon>
        <taxon>Flavobacteriaceae</taxon>
        <taxon>Robiginitalea</taxon>
    </lineage>
</organism>
<dbReference type="InterPro" id="IPR017459">
    <property type="entry name" value="Glycosyl_Trfase_fam3_N_dom"/>
</dbReference>
<dbReference type="SUPFAM" id="SSF47648">
    <property type="entry name" value="Nucleoside phosphorylase/phosphoribosyltransferase N-terminal domain"/>
    <property type="match status" value="1"/>
</dbReference>
<comment type="function">
    <text evidence="3">Catalyzes the transfer of the phosphoribosyl group of 5-phosphorylribose-1-pyrophosphate (PRPP) to anthranilate to yield N-(5'-phosphoribosyl)-anthranilate (PRA).</text>
</comment>
<accession>A4CP78</accession>
<dbReference type="Pfam" id="PF02885">
    <property type="entry name" value="Glycos_trans_3N"/>
    <property type="match status" value="1"/>
</dbReference>
<keyword evidence="3" id="KW-0822">Tryptophan biosynthesis</keyword>
<evidence type="ECO:0000259" key="5">
    <source>
        <dbReference type="Pfam" id="PF02885"/>
    </source>
</evidence>
<dbReference type="RefSeq" id="WP_015755635.1">
    <property type="nucleotide sequence ID" value="NC_013222.1"/>
</dbReference>
<proteinExistence type="inferred from homology"/>
<comment type="similarity">
    <text evidence="3">Belongs to the anthranilate phosphoribosyltransferase family.</text>
</comment>
<sequence length="333" mass="36376">MKETLNKLIEHRMLERAEARQVLVDIAGGQYNTSQIAAFLTVFMMRSIRTEELEGFRDALLELCHKVDLGGHEPIDLCGTGGDGKNTFNISTLASFVTAGAGIPVAKHGNYGVSSQCGSSNVLEFLGVRFSNEQDFLRRCLDRAGICILHAPLFHPAMKNVAPIRRELGVKTFFNMLGPMVNPAFPKYQMVGVFNLELARMYGYLYQNTDRTFSILHALDGYDEISLTGPAKVIRNESEELLYPEDLGLRALEAESIYGGESIEEAAGIFLQVLQGRGSEAQQSVVCANAAVAISTVEGGSMTAAYEKATESLKSGKALEALRELQELSRIAP</sequence>
<keyword evidence="3" id="KW-0479">Metal-binding</keyword>
<dbReference type="InterPro" id="IPR035902">
    <property type="entry name" value="Nuc_phospho_transferase"/>
</dbReference>
<dbReference type="eggNOG" id="COG0547">
    <property type="taxonomic scope" value="Bacteria"/>
</dbReference>
<feature type="binding site" evidence="3">
    <location>
        <position position="119"/>
    </location>
    <ligand>
        <name>5-phospho-alpha-D-ribose 1-diphosphate</name>
        <dbReference type="ChEBI" id="CHEBI:58017"/>
    </ligand>
</feature>
<dbReference type="HOGENOM" id="CLU_034315_3_1_10"/>
<comment type="subunit">
    <text evidence="3">Homodimer.</text>
</comment>
<comment type="pathway">
    <text evidence="3">Amino-acid biosynthesis; L-tryptophan biosynthesis; L-tryptophan from chorismate: step 2/5.</text>
</comment>
<dbReference type="AlphaFoldDB" id="A4CP78"/>
<dbReference type="GO" id="GO:0000162">
    <property type="term" value="P:L-tryptophan biosynthetic process"/>
    <property type="evidence" value="ECO:0007669"/>
    <property type="project" value="UniProtKB-UniRule"/>
</dbReference>
<dbReference type="OrthoDB" id="9806430at2"/>
<dbReference type="Pfam" id="PF00591">
    <property type="entry name" value="Glycos_transf_3"/>
    <property type="match status" value="1"/>
</dbReference>
<dbReference type="InterPro" id="IPR000312">
    <property type="entry name" value="Glycosyl_Trfase_fam3"/>
</dbReference>
<keyword evidence="2 3" id="KW-0808">Transferase</keyword>
<feature type="binding site" evidence="3">
    <location>
        <position position="224"/>
    </location>
    <ligand>
        <name>Mg(2+)</name>
        <dbReference type="ChEBI" id="CHEBI:18420"/>
        <label>1</label>
    </ligand>
</feature>
<keyword evidence="3" id="KW-0460">Magnesium</keyword>
<dbReference type="GO" id="GO:0000287">
    <property type="term" value="F:magnesium ion binding"/>
    <property type="evidence" value="ECO:0007669"/>
    <property type="project" value="UniProtKB-UniRule"/>
</dbReference>